<proteinExistence type="predicted"/>
<evidence type="ECO:0000313" key="1">
    <source>
        <dbReference type="EMBL" id="PNX64606.1"/>
    </source>
</evidence>
<protein>
    <submittedName>
        <fullName evidence="1">Fidgetin-like protein 1-like</fullName>
    </submittedName>
</protein>
<accession>A0A2K3KE95</accession>
<gene>
    <name evidence="1" type="ORF">L195_g054104</name>
</gene>
<name>A0A2K3KE95_TRIPR</name>
<feature type="non-terminal residue" evidence="1">
    <location>
        <position position="1"/>
    </location>
</feature>
<reference evidence="1 2" key="1">
    <citation type="journal article" date="2014" name="Am. J. Bot.">
        <title>Genome assembly and annotation for red clover (Trifolium pratense; Fabaceae).</title>
        <authorList>
            <person name="Istvanek J."/>
            <person name="Jaros M."/>
            <person name="Krenek A."/>
            <person name="Repkova J."/>
        </authorList>
    </citation>
    <scope>NUCLEOTIDE SEQUENCE [LARGE SCALE GENOMIC DNA]</scope>
    <source>
        <strain evidence="2">cv. Tatra</strain>
        <tissue evidence="1">Young leaves</tissue>
    </source>
</reference>
<organism evidence="1 2">
    <name type="scientific">Trifolium pratense</name>
    <name type="common">Red clover</name>
    <dbReference type="NCBI Taxonomy" id="57577"/>
    <lineage>
        <taxon>Eukaryota</taxon>
        <taxon>Viridiplantae</taxon>
        <taxon>Streptophyta</taxon>
        <taxon>Embryophyta</taxon>
        <taxon>Tracheophyta</taxon>
        <taxon>Spermatophyta</taxon>
        <taxon>Magnoliopsida</taxon>
        <taxon>eudicotyledons</taxon>
        <taxon>Gunneridae</taxon>
        <taxon>Pentapetalae</taxon>
        <taxon>rosids</taxon>
        <taxon>fabids</taxon>
        <taxon>Fabales</taxon>
        <taxon>Fabaceae</taxon>
        <taxon>Papilionoideae</taxon>
        <taxon>50 kb inversion clade</taxon>
        <taxon>NPAAA clade</taxon>
        <taxon>Hologalegina</taxon>
        <taxon>IRL clade</taxon>
        <taxon>Trifolieae</taxon>
        <taxon>Trifolium</taxon>
    </lineage>
</organism>
<sequence length="177" mass="19451">SQAFEQVKRSPGPIFRSTGDIDIDKIRNSKYFQALLKPSKEKDCNQLVDQLGKQNNTGKEASKEVVQTKLTSIYGKNSLRTSNGSKSFFNLKNNNSEDCIIIGRPQSHGIHTKSPVVSSVFEVEGEGRARGNTFPTKRAHVENTSPRVGYVKSPSIKEEVNPDVAGNGFVTARAKLV</sequence>
<reference evidence="1 2" key="2">
    <citation type="journal article" date="2017" name="Front. Plant Sci.">
        <title>Gene Classification and Mining of Molecular Markers Useful in Red Clover (Trifolium pratense) Breeding.</title>
        <authorList>
            <person name="Istvanek J."/>
            <person name="Dluhosova J."/>
            <person name="Dluhos P."/>
            <person name="Patkova L."/>
            <person name="Nedelnik J."/>
            <person name="Repkova J."/>
        </authorList>
    </citation>
    <scope>NUCLEOTIDE SEQUENCE [LARGE SCALE GENOMIC DNA]</scope>
    <source>
        <strain evidence="2">cv. Tatra</strain>
        <tissue evidence="1">Young leaves</tissue>
    </source>
</reference>
<dbReference type="EMBL" id="ASHM01093440">
    <property type="protein sequence ID" value="PNX64606.1"/>
    <property type="molecule type" value="Genomic_DNA"/>
</dbReference>
<evidence type="ECO:0000313" key="2">
    <source>
        <dbReference type="Proteomes" id="UP000236291"/>
    </source>
</evidence>
<dbReference type="Proteomes" id="UP000236291">
    <property type="component" value="Unassembled WGS sequence"/>
</dbReference>
<dbReference type="AlphaFoldDB" id="A0A2K3KE95"/>
<dbReference type="STRING" id="57577.A0A2K3KE95"/>
<comment type="caution">
    <text evidence="1">The sequence shown here is derived from an EMBL/GenBank/DDBJ whole genome shotgun (WGS) entry which is preliminary data.</text>
</comment>